<dbReference type="PANTHER" id="PTHR38248:SF2">
    <property type="entry name" value="FUNK1 11"/>
    <property type="match status" value="1"/>
</dbReference>
<name>A0A166ETG5_9AGAM</name>
<evidence type="ECO:0000313" key="2">
    <source>
        <dbReference type="EMBL" id="KZT39927.1"/>
    </source>
</evidence>
<dbReference type="PANTHER" id="PTHR38248">
    <property type="entry name" value="FUNK1 6"/>
    <property type="match status" value="1"/>
</dbReference>
<evidence type="ECO:0000259" key="1">
    <source>
        <dbReference type="Pfam" id="PF17667"/>
    </source>
</evidence>
<protein>
    <recommendedName>
        <fullName evidence="1">Fungal-type protein kinase domain-containing protein</fullName>
    </recommendedName>
</protein>
<feature type="domain" description="Fungal-type protein kinase" evidence="1">
    <location>
        <begin position="160"/>
        <end position="411"/>
    </location>
</feature>
<reference evidence="2 3" key="1">
    <citation type="journal article" date="2016" name="Mol. Biol. Evol.">
        <title>Comparative Genomics of Early-Diverging Mushroom-Forming Fungi Provides Insights into the Origins of Lignocellulose Decay Capabilities.</title>
        <authorList>
            <person name="Nagy L.G."/>
            <person name="Riley R."/>
            <person name="Tritt A."/>
            <person name="Adam C."/>
            <person name="Daum C."/>
            <person name="Floudas D."/>
            <person name="Sun H."/>
            <person name="Yadav J.S."/>
            <person name="Pangilinan J."/>
            <person name="Larsson K.H."/>
            <person name="Matsuura K."/>
            <person name="Barry K."/>
            <person name="Labutti K."/>
            <person name="Kuo R."/>
            <person name="Ohm R.A."/>
            <person name="Bhattacharya S.S."/>
            <person name="Shirouzu T."/>
            <person name="Yoshinaga Y."/>
            <person name="Martin F.M."/>
            <person name="Grigoriev I.V."/>
            <person name="Hibbett D.S."/>
        </authorList>
    </citation>
    <scope>NUCLEOTIDE SEQUENCE [LARGE SCALE GENOMIC DNA]</scope>
    <source>
        <strain evidence="2 3">HHB10207 ss-3</strain>
    </source>
</reference>
<dbReference type="OrthoDB" id="2747778at2759"/>
<sequence length="431" mass="48627">MADNIDALVLKTPFSTEESSPIALTLHVAQVDAFVSFLCSRHTAEDRTRIERVLSDHYDSHRQRWIGWPKHESPESFSVILGLLNSFCAETEFLPLEDGRTESTHINHFVSESELEGLFLNPVVICDELDSDSPITARWLLVLTKRAQYHLSRWIFLKQVYGIFISTSSIVFARFDRAGIILSTEISVDQDPTLVLQALFGCLRLAEDSLDTSISCSQGRMLLLGNEDVQSSLWGVEATLFHNAEFPGSGSRVLLVRDESNPGTQLVLKDWWRDTQAVNEGEVFRSVSGLFGLPRYHSHWTVCNLDGSPQTTHCISEDLQLHPSFLRDEDDEVYDFEADQESEGGATIGLERPLLIHSRLLMEGQGEHLLKFRDNPRIVLSAIHDAILGHWSLFQAGYLHDDVSYGNILVLPTPIPAKQFQNYSRSEAKYV</sequence>
<organism evidence="2 3">
    <name type="scientific">Sistotremastrum suecicum HHB10207 ss-3</name>
    <dbReference type="NCBI Taxonomy" id="1314776"/>
    <lineage>
        <taxon>Eukaryota</taxon>
        <taxon>Fungi</taxon>
        <taxon>Dikarya</taxon>
        <taxon>Basidiomycota</taxon>
        <taxon>Agaricomycotina</taxon>
        <taxon>Agaricomycetes</taxon>
        <taxon>Sistotremastrales</taxon>
        <taxon>Sistotremastraceae</taxon>
        <taxon>Sistotremastrum</taxon>
    </lineage>
</organism>
<gene>
    <name evidence="2" type="ORF">SISSUDRAFT_563802</name>
</gene>
<dbReference type="Pfam" id="PF17667">
    <property type="entry name" value="Pkinase_fungal"/>
    <property type="match status" value="1"/>
</dbReference>
<dbReference type="AlphaFoldDB" id="A0A166ETG5"/>
<accession>A0A166ETG5</accession>
<dbReference type="Proteomes" id="UP000076798">
    <property type="component" value="Unassembled WGS sequence"/>
</dbReference>
<proteinExistence type="predicted"/>
<evidence type="ECO:0000313" key="3">
    <source>
        <dbReference type="Proteomes" id="UP000076798"/>
    </source>
</evidence>
<keyword evidence="3" id="KW-1185">Reference proteome</keyword>
<dbReference type="InterPro" id="IPR040976">
    <property type="entry name" value="Pkinase_fungal"/>
</dbReference>
<dbReference type="EMBL" id="KV428039">
    <property type="protein sequence ID" value="KZT39927.1"/>
    <property type="molecule type" value="Genomic_DNA"/>
</dbReference>